<reference evidence="2" key="2">
    <citation type="submission" date="2021-08" db="EMBL/GenBank/DDBJ databases">
        <authorList>
            <person name="Gostincar C."/>
            <person name="Sun X."/>
            <person name="Song Z."/>
            <person name="Gunde-Cimerman N."/>
        </authorList>
    </citation>
    <scope>NUCLEOTIDE SEQUENCE</scope>
    <source>
        <strain evidence="2">EXF-9911</strain>
    </source>
</reference>
<feature type="compositionally biased region" description="Polar residues" evidence="1">
    <location>
        <begin position="417"/>
        <end position="431"/>
    </location>
</feature>
<feature type="region of interest" description="Disordered" evidence="1">
    <location>
        <begin position="1"/>
        <end position="58"/>
    </location>
</feature>
<feature type="compositionally biased region" description="Polar residues" evidence="1">
    <location>
        <begin position="273"/>
        <end position="284"/>
    </location>
</feature>
<feature type="region of interest" description="Disordered" evidence="1">
    <location>
        <begin position="646"/>
        <end position="765"/>
    </location>
</feature>
<evidence type="ECO:0000313" key="3">
    <source>
        <dbReference type="Proteomes" id="UP000779574"/>
    </source>
</evidence>
<gene>
    <name evidence="2" type="ORF">KCU76_g17083</name>
</gene>
<comment type="caution">
    <text evidence="2">The sequence shown here is derived from an EMBL/GenBank/DDBJ whole genome shotgun (WGS) entry which is preliminary data.</text>
</comment>
<feature type="region of interest" description="Disordered" evidence="1">
    <location>
        <begin position="73"/>
        <end position="176"/>
    </location>
</feature>
<feature type="compositionally biased region" description="Acidic residues" evidence="1">
    <location>
        <begin position="396"/>
        <end position="406"/>
    </location>
</feature>
<feature type="compositionally biased region" description="Polar residues" evidence="1">
    <location>
        <begin position="32"/>
        <end position="58"/>
    </location>
</feature>
<feature type="compositionally biased region" description="Polar residues" evidence="1">
    <location>
        <begin position="105"/>
        <end position="122"/>
    </location>
</feature>
<accession>A0A9P8E1A1</accession>
<feature type="non-terminal residue" evidence="2">
    <location>
        <position position="983"/>
    </location>
</feature>
<feature type="compositionally biased region" description="Low complexity" evidence="1">
    <location>
        <begin position="480"/>
        <end position="492"/>
    </location>
</feature>
<feature type="compositionally biased region" description="Basic residues" evidence="1">
    <location>
        <begin position="743"/>
        <end position="755"/>
    </location>
</feature>
<feature type="compositionally biased region" description="Acidic residues" evidence="1">
    <location>
        <begin position="306"/>
        <end position="320"/>
    </location>
</feature>
<protein>
    <submittedName>
        <fullName evidence="2">Uncharacterized protein</fullName>
    </submittedName>
</protein>
<name>A0A9P8E1A1_AURME</name>
<feature type="region of interest" description="Disordered" evidence="1">
    <location>
        <begin position="189"/>
        <end position="541"/>
    </location>
</feature>
<proteinExistence type="predicted"/>
<feature type="compositionally biased region" description="Acidic residues" evidence="1">
    <location>
        <begin position="611"/>
        <end position="623"/>
    </location>
</feature>
<feature type="compositionally biased region" description="Basic and acidic residues" evidence="1">
    <location>
        <begin position="732"/>
        <end position="741"/>
    </location>
</feature>
<dbReference type="OrthoDB" id="5303703at2759"/>
<organism evidence="2 3">
    <name type="scientific">Aureobasidium melanogenum</name>
    <name type="common">Aureobasidium pullulans var. melanogenum</name>
    <dbReference type="NCBI Taxonomy" id="46634"/>
    <lineage>
        <taxon>Eukaryota</taxon>
        <taxon>Fungi</taxon>
        <taxon>Dikarya</taxon>
        <taxon>Ascomycota</taxon>
        <taxon>Pezizomycotina</taxon>
        <taxon>Dothideomycetes</taxon>
        <taxon>Dothideomycetidae</taxon>
        <taxon>Dothideales</taxon>
        <taxon>Saccotheciaceae</taxon>
        <taxon>Aureobasidium</taxon>
    </lineage>
</organism>
<dbReference type="AlphaFoldDB" id="A0A9P8E1A1"/>
<evidence type="ECO:0000256" key="1">
    <source>
        <dbReference type="SAM" id="MobiDB-lite"/>
    </source>
</evidence>
<evidence type="ECO:0000313" key="2">
    <source>
        <dbReference type="EMBL" id="KAG9670515.1"/>
    </source>
</evidence>
<feature type="compositionally biased region" description="Basic and acidic residues" evidence="1">
    <location>
        <begin position="686"/>
        <end position="697"/>
    </location>
</feature>
<feature type="region of interest" description="Disordered" evidence="1">
    <location>
        <begin position="602"/>
        <end position="633"/>
    </location>
</feature>
<dbReference type="EMBL" id="JAHFXF010001303">
    <property type="protein sequence ID" value="KAG9670515.1"/>
    <property type="molecule type" value="Genomic_DNA"/>
</dbReference>
<reference evidence="2" key="1">
    <citation type="journal article" date="2021" name="J Fungi (Basel)">
        <title>Virulence traits and population genomics of the black yeast Aureobasidium melanogenum.</title>
        <authorList>
            <person name="Cernosa A."/>
            <person name="Sun X."/>
            <person name="Gostincar C."/>
            <person name="Fang C."/>
            <person name="Gunde-Cimerman N."/>
            <person name="Song Z."/>
        </authorList>
    </citation>
    <scope>NUCLEOTIDE SEQUENCE</scope>
    <source>
        <strain evidence="2">EXF-9911</strain>
    </source>
</reference>
<feature type="compositionally biased region" description="Basic residues" evidence="1">
    <location>
        <begin position="675"/>
        <end position="685"/>
    </location>
</feature>
<dbReference type="Proteomes" id="UP000779574">
    <property type="component" value="Unassembled WGS sequence"/>
</dbReference>
<sequence>MMLDPMATQHVPSLPPANPAPIDIHLDDDMNTDTNSASDATMSTSKTATSPAPMSAGSTCVKIQTNVQIPESAVEINQPPIPSPAEIQSTSDEVKMEIDGDKSEANANPESVEETNSASSTPPKYPELGHITPTPAHDTTSEDDTERENGGDTDARATITQSTEVPADPKLEGPKPVVAEVVNVEATKIESDIESPAGQKPELSNTEATDHMNLDVVENSGGEVKNAFSHDHDPNTPAEEVTHGQGGSDHQQIAFKNVGPVDAPLPTPEQILGASQSDDTTTEVSRIHATYDSSGESRTPGREEEKMEDDSVSGTQDEDATTNGGKVVASEPAVDNDSKALTSESTAEKEEEETILPTKTRGSLFGGPDGKRIPPTAEAPEAPKVDSIAPTGTSEGFEELFEDDMAEISTESERRIQLSQSLDTGDINFETNDTEGNAEPDVKEDVEPEAVLGAQQEALNPSLSSDHDAKPDTDDYQCDTSPTPSHTTSNNSQESQKTSASRAVELNNMISSGNLFSHEPKDFPPEFFDLDQPSSGTDQPVLPTIEEEQHCYCQPGLNCPQHVIKAFGLRPGPRKNVSVPFGIQIPDTDKSGDYTDDIRWYPSTKEVAPEDRDEDEPSVEDGEGDHFMSGGLISDDTDLLGRFSNTVPFNKTDPLIRDKAPFGEESSSEDESTPKKSKKRKKKGKSTREAKRPKITDITDDESDTQPTQRMRARSFALPHLSTTLGTLAESLRNRQTESRASKPTKKSPTKRKQKTTITSPTPQPTLTITQMVQRVAKPLVTKLSYPITFNCPSTNCSLCSCPSYAIIGTGSPRSRKIYDFGQGNRELADAVQAGRKQTMQRRPESTKVCLVCTTKYLKVLMCKVHDVVPLDVSTVFSTSEAVARATNRQCAKAELSNWCSLCPAPATYSCDKNCGAKFCDTCAPKVYAEDGNLTAMLDQTPDKVTQEYPHGFRADVELLRKGGELEKFLARMASNAGRNRAG</sequence>
<feature type="compositionally biased region" description="Basic and acidic residues" evidence="1">
    <location>
        <begin position="92"/>
        <end position="104"/>
    </location>
</feature>